<feature type="binding site" description="axial binding residue" evidence="2">
    <location>
        <position position="707"/>
    </location>
    <ligand>
        <name>heme</name>
        <dbReference type="ChEBI" id="CHEBI:30413"/>
    </ligand>
    <ligandPart>
        <name>Fe</name>
        <dbReference type="ChEBI" id="CHEBI:18248"/>
    </ligandPart>
</feature>
<dbReference type="PRINTS" id="PR00385">
    <property type="entry name" value="P450"/>
</dbReference>
<evidence type="ECO:0000313" key="4">
    <source>
        <dbReference type="EMBL" id="KAK9856118.1"/>
    </source>
</evidence>
<evidence type="ECO:0000256" key="1">
    <source>
        <dbReference type="ARBA" id="ARBA00010617"/>
    </source>
</evidence>
<dbReference type="PANTHER" id="PTHR24305">
    <property type="entry name" value="CYTOCHROME P450"/>
    <property type="match status" value="1"/>
</dbReference>
<comment type="cofactor">
    <cofactor evidence="2">
        <name>heme</name>
        <dbReference type="ChEBI" id="CHEBI:30413"/>
    </cofactor>
</comment>
<evidence type="ECO:0000313" key="5">
    <source>
        <dbReference type="Proteomes" id="UP001485043"/>
    </source>
</evidence>
<dbReference type="CDD" id="cd00302">
    <property type="entry name" value="cytochrome_P450"/>
    <property type="match status" value="1"/>
</dbReference>
<dbReference type="InterPro" id="IPR001128">
    <property type="entry name" value="Cyt_P450"/>
</dbReference>
<evidence type="ECO:0008006" key="6">
    <source>
        <dbReference type="Google" id="ProtNLM"/>
    </source>
</evidence>
<organism evidence="4 5">
    <name type="scientific">Apatococcus fuscideae</name>
    <dbReference type="NCBI Taxonomy" id="2026836"/>
    <lineage>
        <taxon>Eukaryota</taxon>
        <taxon>Viridiplantae</taxon>
        <taxon>Chlorophyta</taxon>
        <taxon>core chlorophytes</taxon>
        <taxon>Trebouxiophyceae</taxon>
        <taxon>Chlorellales</taxon>
        <taxon>Chlorellaceae</taxon>
        <taxon>Apatococcus</taxon>
    </lineage>
</organism>
<evidence type="ECO:0000256" key="3">
    <source>
        <dbReference type="SAM" id="MobiDB-lite"/>
    </source>
</evidence>
<reference evidence="4 5" key="1">
    <citation type="journal article" date="2024" name="Nat. Commun.">
        <title>Phylogenomics reveals the evolutionary origins of lichenization in chlorophyte algae.</title>
        <authorList>
            <person name="Puginier C."/>
            <person name="Libourel C."/>
            <person name="Otte J."/>
            <person name="Skaloud P."/>
            <person name="Haon M."/>
            <person name="Grisel S."/>
            <person name="Petersen M."/>
            <person name="Berrin J.G."/>
            <person name="Delaux P.M."/>
            <person name="Dal Grande F."/>
            <person name="Keller J."/>
        </authorList>
    </citation>
    <scope>NUCLEOTIDE SEQUENCE [LARGE SCALE GENOMIC DNA]</scope>
    <source>
        <strain evidence="4 5">SAG 2523</strain>
    </source>
</reference>
<dbReference type="PANTHER" id="PTHR24305:SF166">
    <property type="entry name" value="CYTOCHROME P450 12A4, MITOCHONDRIAL-RELATED"/>
    <property type="match status" value="1"/>
</dbReference>
<dbReference type="GO" id="GO:0005506">
    <property type="term" value="F:iron ion binding"/>
    <property type="evidence" value="ECO:0007669"/>
    <property type="project" value="InterPro"/>
</dbReference>
<keyword evidence="2" id="KW-0349">Heme</keyword>
<dbReference type="InterPro" id="IPR036396">
    <property type="entry name" value="Cyt_P450_sf"/>
</dbReference>
<keyword evidence="2" id="KW-0479">Metal-binding</keyword>
<dbReference type="InterPro" id="IPR050121">
    <property type="entry name" value="Cytochrome_P450_monoxygenase"/>
</dbReference>
<dbReference type="InterPro" id="IPR002401">
    <property type="entry name" value="Cyt_P450_E_grp-I"/>
</dbReference>
<protein>
    <recommendedName>
        <fullName evidence="6">Cytochrome P450</fullName>
    </recommendedName>
</protein>
<feature type="region of interest" description="Disordered" evidence="3">
    <location>
        <begin position="643"/>
        <end position="671"/>
    </location>
</feature>
<sequence length="762" mass="83358">MAAMFFWAGYDTSGVTMTWTIFLISQHVEVEAKVVEELCSHGLLATPDQPVPHAPCYEDISKLRHLSMVLREAQRLYPAVSGGSARRCDTYDTWLTSPTLGKFCVPKGVSVWMITHALHNTSHNWSHPDKFDPSRWQERLAEYAPASAAGIFQCPMGSSGVRSAEMSSAQAQALAGPDEDHNQHGCPMGSAAVPSQTAVPAKARRYMPVMDGQRDCIGQSLTNATVLSTLAQLYGSFLFRLADEMGGAAAGEHLKLGVVSPERYGGVFHSRVLWAQVVVISDPYVVAQVLSNSRFDKLDNCGYESSDLMMSDHGGLTPNLVSSQTDDYWRAVRKAVSPAFASSHVRERFADVSKIGSDLVTVLHTQKPNESADIYRALLCLSVDVIGQFGFNYDLKAVETFGQGGATPAFLQSILDATIEAEQYLIQPWRRFVGFLPSVRKGKEKFEVFKSFIRTLLQEVKARGSPAPADQTIAANLLRCKDPATDGPLTDAQLLPMAAMFFWAGYDTSGVTMTWTIFLLSQHPEVEAKVVEELHQQGLLATPEQPAPRALCYEDLSKLPYLSMVLREAQRLYPAVSGGSARRCDTHDNWLTSPTLGRFCVPKGVSVWMITHALHNTSHNWSHPDKFDPSRWQERLAEYAPALAARESSAPSSGMRSAETSSAQAQGPDEDPIQQECPMGSAAMNNQTAVPAKARRYMPFMDGQRDCIGQSLANVTAMSTLARLYGSFSFRLADEMGGAAGVRADEHLNLGIISPAHGLQVN</sequence>
<dbReference type="Pfam" id="PF00067">
    <property type="entry name" value="p450"/>
    <property type="match status" value="2"/>
</dbReference>
<dbReference type="Gene3D" id="1.10.630.10">
    <property type="entry name" value="Cytochrome P450"/>
    <property type="match status" value="2"/>
</dbReference>
<dbReference type="GO" id="GO:0016705">
    <property type="term" value="F:oxidoreductase activity, acting on paired donors, with incorporation or reduction of molecular oxygen"/>
    <property type="evidence" value="ECO:0007669"/>
    <property type="project" value="InterPro"/>
</dbReference>
<proteinExistence type="inferred from homology"/>
<keyword evidence="5" id="KW-1185">Reference proteome</keyword>
<name>A0AAW1ST30_9CHLO</name>
<comment type="similarity">
    <text evidence="1">Belongs to the cytochrome P450 family.</text>
</comment>
<keyword evidence="2" id="KW-0408">Iron</keyword>
<dbReference type="EMBL" id="JALJOV010001026">
    <property type="protein sequence ID" value="KAK9856118.1"/>
    <property type="molecule type" value="Genomic_DNA"/>
</dbReference>
<dbReference type="GO" id="GO:0004497">
    <property type="term" value="F:monooxygenase activity"/>
    <property type="evidence" value="ECO:0007669"/>
    <property type="project" value="InterPro"/>
</dbReference>
<gene>
    <name evidence="4" type="ORF">WJX84_001364</name>
</gene>
<evidence type="ECO:0000256" key="2">
    <source>
        <dbReference type="PIRSR" id="PIRSR602401-1"/>
    </source>
</evidence>
<dbReference type="GO" id="GO:0020037">
    <property type="term" value="F:heme binding"/>
    <property type="evidence" value="ECO:0007669"/>
    <property type="project" value="InterPro"/>
</dbReference>
<dbReference type="Proteomes" id="UP001485043">
    <property type="component" value="Unassembled WGS sequence"/>
</dbReference>
<dbReference type="SUPFAM" id="SSF48264">
    <property type="entry name" value="Cytochrome P450"/>
    <property type="match status" value="2"/>
</dbReference>
<feature type="compositionally biased region" description="Polar residues" evidence="3">
    <location>
        <begin position="649"/>
        <end position="665"/>
    </location>
</feature>
<comment type="caution">
    <text evidence="4">The sequence shown here is derived from an EMBL/GenBank/DDBJ whole genome shotgun (WGS) entry which is preliminary data.</text>
</comment>
<dbReference type="AlphaFoldDB" id="A0AAW1ST30"/>
<accession>A0AAW1ST30</accession>
<dbReference type="PRINTS" id="PR00463">
    <property type="entry name" value="EP450I"/>
</dbReference>